<dbReference type="RefSeq" id="WP_262400756.1">
    <property type="nucleotide sequence ID" value="NZ_JACRTB010000027.1"/>
</dbReference>
<name>A0ABR7NLX5_9FIRM</name>
<protein>
    <submittedName>
        <fullName evidence="1">Uncharacterized protein</fullName>
    </submittedName>
</protein>
<accession>A0ABR7NLX5</accession>
<reference evidence="1 2" key="1">
    <citation type="submission" date="2020-08" db="EMBL/GenBank/DDBJ databases">
        <title>Genome public.</title>
        <authorList>
            <person name="Liu C."/>
            <person name="Sun Q."/>
        </authorList>
    </citation>
    <scope>NUCLEOTIDE SEQUENCE [LARGE SCALE GENOMIC DNA]</scope>
    <source>
        <strain evidence="1 2">BX1</strain>
    </source>
</reference>
<evidence type="ECO:0000313" key="1">
    <source>
        <dbReference type="EMBL" id="MBC8577319.1"/>
    </source>
</evidence>
<keyword evidence="2" id="KW-1185">Reference proteome</keyword>
<sequence>MQFLSKKECPHLLAQLGEECWYTAKSIGEEQPFCSIAWVQGRVVTVQNIKEHQLLRVTAVLSTKEEDLVEHLMETASLREAGACHFSVRELEGFLLAQAECYEPLGSESLGEQIKMLFRRLEFALSEC</sequence>
<dbReference type="Proteomes" id="UP000658131">
    <property type="component" value="Unassembled WGS sequence"/>
</dbReference>
<evidence type="ECO:0000313" key="2">
    <source>
        <dbReference type="Proteomes" id="UP000658131"/>
    </source>
</evidence>
<organism evidence="1 2">
    <name type="scientific">Yanshouia hominis</name>
    <dbReference type="NCBI Taxonomy" id="2763673"/>
    <lineage>
        <taxon>Bacteria</taxon>
        <taxon>Bacillati</taxon>
        <taxon>Bacillota</taxon>
        <taxon>Clostridia</taxon>
        <taxon>Eubacteriales</taxon>
        <taxon>Oscillospiraceae</taxon>
        <taxon>Yanshouia</taxon>
    </lineage>
</organism>
<proteinExistence type="predicted"/>
<gene>
    <name evidence="1" type="ORF">H8717_12990</name>
</gene>
<dbReference type="EMBL" id="JACRTB010000027">
    <property type="protein sequence ID" value="MBC8577319.1"/>
    <property type="molecule type" value="Genomic_DNA"/>
</dbReference>
<comment type="caution">
    <text evidence="1">The sequence shown here is derived from an EMBL/GenBank/DDBJ whole genome shotgun (WGS) entry which is preliminary data.</text>
</comment>